<dbReference type="InterPro" id="IPR025110">
    <property type="entry name" value="AMP-bd_C"/>
</dbReference>
<dbReference type="PANTHER" id="PTHR43767:SF1">
    <property type="entry name" value="NONRIBOSOMAL PEPTIDE SYNTHASE PES1 (EUROFUNG)-RELATED"/>
    <property type="match status" value="1"/>
</dbReference>
<dbReference type="STRING" id="29321.AAV33_04375"/>
<dbReference type="PROSITE" id="PS00455">
    <property type="entry name" value="AMP_BINDING"/>
    <property type="match status" value="1"/>
</dbReference>
<evidence type="ECO:0000313" key="4">
    <source>
        <dbReference type="EMBL" id="EJZ81439.1"/>
    </source>
</evidence>
<evidence type="ECO:0000259" key="2">
    <source>
        <dbReference type="Pfam" id="PF13193"/>
    </source>
</evidence>
<dbReference type="AlphaFoldDB" id="I7JWT5"/>
<dbReference type="InterPro" id="IPR000873">
    <property type="entry name" value="AMP-dep_synth/lig_dom"/>
</dbReference>
<dbReference type="EMBL" id="AHAE01000076">
    <property type="protein sequence ID" value="EJZ81439.1"/>
    <property type="molecule type" value="Genomic_DNA"/>
</dbReference>
<evidence type="ECO:0000313" key="5">
    <source>
        <dbReference type="Proteomes" id="UP000006078"/>
    </source>
</evidence>
<dbReference type="InterPro" id="IPR042099">
    <property type="entry name" value="ANL_N_sf"/>
</dbReference>
<protein>
    <submittedName>
        <fullName evidence="3">Long-chain acyl-CoA synthetase</fullName>
        <ecNumber evidence="3">6.2.1.3</ecNumber>
    </submittedName>
</protein>
<dbReference type="SUPFAM" id="SSF56801">
    <property type="entry name" value="Acetyl-CoA synthetase-like"/>
    <property type="match status" value="1"/>
</dbReference>
<dbReference type="EC" id="6.2.1.3" evidence="3"/>
<dbReference type="NCBIfam" id="NF004114">
    <property type="entry name" value="PRK05605.1"/>
    <property type="match status" value="1"/>
</dbReference>
<dbReference type="Proteomes" id="UP000006078">
    <property type="component" value="Unassembled WGS sequence"/>
</dbReference>
<dbReference type="GO" id="GO:0004467">
    <property type="term" value="F:long-chain fatty acid-CoA ligase activity"/>
    <property type="evidence" value="ECO:0007669"/>
    <property type="project" value="UniProtKB-EC"/>
</dbReference>
<name>I7JWT5_9CORY</name>
<dbReference type="Pfam" id="PF13193">
    <property type="entry name" value="AMP-binding_C"/>
    <property type="match status" value="1"/>
</dbReference>
<dbReference type="Pfam" id="PF00501">
    <property type="entry name" value="AMP-binding"/>
    <property type="match status" value="1"/>
</dbReference>
<dbReference type="Gene3D" id="3.30.300.30">
    <property type="match status" value="1"/>
</dbReference>
<dbReference type="Proteomes" id="UP000011016">
    <property type="component" value="Unassembled WGS sequence"/>
</dbReference>
<dbReference type="PATRIC" id="fig|883169.3.peg.1566"/>
<keyword evidence="5" id="KW-1185">Reference proteome</keyword>
<reference evidence="4 5" key="2">
    <citation type="submission" date="2012-08" db="EMBL/GenBank/DDBJ databases">
        <title>The Genome Sequence of Turicella otitidis ATCC 51513.</title>
        <authorList>
            <consortium name="The Broad Institute Genome Sequencing Platform"/>
            <person name="Earl A."/>
            <person name="Ward D."/>
            <person name="Feldgarden M."/>
            <person name="Gevers D."/>
            <person name="Huys G."/>
            <person name="Walker B."/>
            <person name="Young S.K."/>
            <person name="Zeng Q."/>
            <person name="Gargeya S."/>
            <person name="Fitzgerald M."/>
            <person name="Haas B."/>
            <person name="Abouelleil A."/>
            <person name="Alvarado L."/>
            <person name="Arachchi H.M."/>
            <person name="Berlin A.M."/>
            <person name="Chapman S.B."/>
            <person name="Goldberg J."/>
            <person name="Griggs A."/>
            <person name="Gujja S."/>
            <person name="Hansen M."/>
            <person name="Howarth C."/>
            <person name="Imamovic A."/>
            <person name="Larimer J."/>
            <person name="McCowen C."/>
            <person name="Montmayeur A."/>
            <person name="Murphy C."/>
            <person name="Neiman D."/>
            <person name="Pearson M."/>
            <person name="Priest M."/>
            <person name="Roberts A."/>
            <person name="Saif S."/>
            <person name="Shea T."/>
            <person name="Sisk P."/>
            <person name="Sykes S."/>
            <person name="Wortman J."/>
            <person name="Nusbaum C."/>
            <person name="Birren B."/>
        </authorList>
    </citation>
    <scope>NUCLEOTIDE SEQUENCE [LARGE SCALE GENOMIC DNA]</scope>
    <source>
        <strain evidence="4 5">ATCC 51513</strain>
    </source>
</reference>
<evidence type="ECO:0000313" key="6">
    <source>
        <dbReference type="Proteomes" id="UP000011016"/>
    </source>
</evidence>
<accession>I7JWT5</accession>
<feature type="domain" description="AMP-binding enzyme C-terminal" evidence="2">
    <location>
        <begin position="477"/>
        <end position="551"/>
    </location>
</feature>
<feature type="domain" description="AMP-dependent synthetase/ligase" evidence="1">
    <location>
        <begin position="34"/>
        <end position="427"/>
    </location>
</feature>
<dbReference type="InterPro" id="IPR050237">
    <property type="entry name" value="ATP-dep_AMP-bd_enzyme"/>
</dbReference>
<dbReference type="EMBL" id="CAJZ01000202">
    <property type="protein sequence ID" value="CCI84091.1"/>
    <property type="molecule type" value="Genomic_DNA"/>
</dbReference>
<gene>
    <name evidence="3" type="ORF">BN46_1375</name>
    <name evidence="4" type="ORF">HMPREF9719_01626</name>
</gene>
<organism evidence="3 6">
    <name type="scientific">Corynebacterium otitidis ATCC 51513</name>
    <dbReference type="NCBI Taxonomy" id="883169"/>
    <lineage>
        <taxon>Bacteria</taxon>
        <taxon>Bacillati</taxon>
        <taxon>Actinomycetota</taxon>
        <taxon>Actinomycetes</taxon>
        <taxon>Mycobacteriales</taxon>
        <taxon>Corynebacteriaceae</taxon>
        <taxon>Corynebacterium</taxon>
    </lineage>
</organism>
<dbReference type="PANTHER" id="PTHR43767">
    <property type="entry name" value="LONG-CHAIN-FATTY-ACID--COA LIGASE"/>
    <property type="match status" value="1"/>
</dbReference>
<dbReference type="OrthoDB" id="9803968at2"/>
<dbReference type="HOGENOM" id="CLU_000022_59_9_11"/>
<comment type="caution">
    <text evidence="3">The sequence shown here is derived from an EMBL/GenBank/DDBJ whole genome shotgun (WGS) entry which is preliminary data.</text>
</comment>
<dbReference type="InterPro" id="IPR020845">
    <property type="entry name" value="AMP-binding_CS"/>
</dbReference>
<evidence type="ECO:0000259" key="1">
    <source>
        <dbReference type="Pfam" id="PF00501"/>
    </source>
</evidence>
<dbReference type="Gene3D" id="3.40.50.12780">
    <property type="entry name" value="N-terminal domain of ligase-like"/>
    <property type="match status" value="1"/>
</dbReference>
<dbReference type="eggNOG" id="COG0318">
    <property type="taxonomic scope" value="Bacteria"/>
</dbReference>
<dbReference type="CDD" id="cd05936">
    <property type="entry name" value="FC-FACS_FadD_like"/>
    <property type="match status" value="1"/>
</dbReference>
<sequence length="572" mass="62815">MAVSKDAVWLQHYPEWTPHALDYGETTLLDVYDNNLARNPNKPATWFFGRTQTFQEVDSQVRAAAAGLRALGVRAGDRVAIALPNCPQHVVAFYAVLKLGATVVEHNPLYTAHELVGPFKDHGARVAIVWDKASGVAEAIRERSELETIVAVNMLDAMPRAYRLALKLPLPKIRSLRSKITEPAPNTLPWEVLLSSSLGGDGSDIVSEESVTRDSIALVLYTSGTTGAPKGAQLSHGNLFANILQGKYWVPGLGERDERMLAAIPAFHAYGMTMNFTLAFLIGGELILVPAPNMGLLLRIMKKHTPTWVPGVPTLYEKIASAADEAGVDITGVRNSFSGASTLPVSTVKRWESMTHGLLVEGYGLTETAPIICGNPMTEQRRPGYVGIPFPDTEIRIADPEDPSRELGFGEEGEVQAKGPQVFKGYLNNPKATEASFQDGWYRTGDVGVMEEDGFVKLIARIKEVIITGGFNVYPAEVEAAIGEHPDIDDITVVGLPRKDGSESVVACVTLREGAALDPEGLKAYARERLTRYKVPRTFYHFEELNRDFAGKISRRKVREELREKLQRERSK</sequence>
<dbReference type="RefSeq" id="WP_004601516.1">
    <property type="nucleotide sequence ID" value="NZ_HF541868.1"/>
</dbReference>
<evidence type="ECO:0000313" key="3">
    <source>
        <dbReference type="EMBL" id="CCI84091.1"/>
    </source>
</evidence>
<reference evidence="3 6" key="1">
    <citation type="journal article" date="2012" name="J. Bacteriol.">
        <title>Draft Genome Sequence of Turicella otitidis ATCC 51513, Isolated from Middle Ear Fluid from a Child with Otitis Media.</title>
        <authorList>
            <person name="Brinkrolf K."/>
            <person name="Schneider J."/>
            <person name="Knecht M."/>
            <person name="Ruckert C."/>
            <person name="Tauch A."/>
        </authorList>
    </citation>
    <scope>NUCLEOTIDE SEQUENCE [LARGE SCALE GENOMIC DNA]</scope>
    <source>
        <strain evidence="3 6">ATCC 51513</strain>
    </source>
</reference>
<proteinExistence type="predicted"/>
<dbReference type="InterPro" id="IPR045851">
    <property type="entry name" value="AMP-bd_C_sf"/>
</dbReference>
<keyword evidence="3" id="KW-0436">Ligase</keyword>